<keyword evidence="3" id="KW-1185">Reference proteome</keyword>
<evidence type="ECO:0000313" key="3">
    <source>
        <dbReference type="Proteomes" id="UP000670947"/>
    </source>
</evidence>
<keyword evidence="1" id="KW-0812">Transmembrane</keyword>
<reference evidence="2 3" key="1">
    <citation type="submission" date="2021-03" db="EMBL/GenBank/DDBJ databases">
        <title>Paenibacillus artemisicola MWE-103 whole genome sequence.</title>
        <authorList>
            <person name="Ham Y.J."/>
        </authorList>
    </citation>
    <scope>NUCLEOTIDE SEQUENCE [LARGE SCALE GENOMIC DNA]</scope>
    <source>
        <strain evidence="2 3">MWE-103</strain>
    </source>
</reference>
<protein>
    <submittedName>
        <fullName evidence="2">GerAB/ArcD/ProY family transporter</fullName>
    </submittedName>
</protein>
<feature type="transmembrane region" description="Helical" evidence="1">
    <location>
        <begin position="12"/>
        <end position="35"/>
    </location>
</feature>
<accession>A0ABS3W433</accession>
<feature type="transmembrane region" description="Helical" evidence="1">
    <location>
        <begin position="90"/>
        <end position="117"/>
    </location>
</feature>
<organism evidence="2 3">
    <name type="scientific">Paenibacillus artemisiicola</name>
    <dbReference type="NCBI Taxonomy" id="1172618"/>
    <lineage>
        <taxon>Bacteria</taxon>
        <taxon>Bacillati</taxon>
        <taxon>Bacillota</taxon>
        <taxon>Bacilli</taxon>
        <taxon>Bacillales</taxon>
        <taxon>Paenibacillaceae</taxon>
        <taxon>Paenibacillus</taxon>
    </lineage>
</organism>
<name>A0ABS3W433_9BACL</name>
<keyword evidence="1" id="KW-0472">Membrane</keyword>
<evidence type="ECO:0000313" key="2">
    <source>
        <dbReference type="EMBL" id="MBO7743057.1"/>
    </source>
</evidence>
<proteinExistence type="predicted"/>
<evidence type="ECO:0000256" key="1">
    <source>
        <dbReference type="SAM" id="Phobius"/>
    </source>
</evidence>
<feature type="transmembrane region" description="Helical" evidence="1">
    <location>
        <begin position="55"/>
        <end position="78"/>
    </location>
</feature>
<sequence>MMYANGKGVGAIARFSMTAGPLLLAGVVATLLLNLQNLHVSLLLPVYYDSGSMPILKGSLTNASFLGESILIMMLTPFLAKPETARKPVLLAIGLPSLLAIATAAMAAAMAVATFGVEIASSVYFPYSSMVRFNEPQ</sequence>
<dbReference type="Proteomes" id="UP000670947">
    <property type="component" value="Unassembled WGS sequence"/>
</dbReference>
<comment type="caution">
    <text evidence="2">The sequence shown here is derived from an EMBL/GenBank/DDBJ whole genome shotgun (WGS) entry which is preliminary data.</text>
</comment>
<gene>
    <name evidence="2" type="ORF">I8J29_02530</name>
</gene>
<dbReference type="InterPro" id="IPR004761">
    <property type="entry name" value="Spore_GerAB"/>
</dbReference>
<dbReference type="Pfam" id="PF03845">
    <property type="entry name" value="Spore_permease"/>
    <property type="match status" value="1"/>
</dbReference>
<dbReference type="EMBL" id="JAGGDJ010000001">
    <property type="protein sequence ID" value="MBO7743057.1"/>
    <property type="molecule type" value="Genomic_DNA"/>
</dbReference>
<keyword evidence="1" id="KW-1133">Transmembrane helix</keyword>